<dbReference type="Pfam" id="PF20113">
    <property type="entry name" value="DUF6503"/>
    <property type="match status" value="1"/>
</dbReference>
<dbReference type="PROSITE" id="PS51257">
    <property type="entry name" value="PROKAR_LIPOPROTEIN"/>
    <property type="match status" value="1"/>
</dbReference>
<sequence>MKITQIIKTAIISMFLIFISCNQKKENDTEETVKTENTSSIEETKPKEKEITYDTNIPKTIIKAIAEASGGWNTLWNLKDVEYTYAYEQADGKKDISIERYIFDGEYSWGKYTTHQVNVLPEGNQPIIQNYAKGKASVSIDGKEITDEKIIGTADFLRQVNYYWFMMNFKIGDPGTAYEYLGQEVVDGKTYDKVTVSYDSQKTGKEANDAYILYVNPETKLIDQFYFSLPAWGINDIVLLMKVKYTEIDGIQVPTHRYAYIPNNKGEYAEEPSLSEISTDVKFNNGFKPDDLKI</sequence>
<evidence type="ECO:0000313" key="2">
    <source>
        <dbReference type="Proteomes" id="UP000651057"/>
    </source>
</evidence>
<organism evidence="1 2">
    <name type="scientific">Aquimarina mytili</name>
    <dbReference type="NCBI Taxonomy" id="874423"/>
    <lineage>
        <taxon>Bacteria</taxon>
        <taxon>Pseudomonadati</taxon>
        <taxon>Bacteroidota</taxon>
        <taxon>Flavobacteriia</taxon>
        <taxon>Flavobacteriales</taxon>
        <taxon>Flavobacteriaceae</taxon>
        <taxon>Aquimarina</taxon>
    </lineage>
</organism>
<name>A0A936ZZG0_9FLAO</name>
<dbReference type="RefSeq" id="WP_201923043.1">
    <property type="nucleotide sequence ID" value="NZ_BAABAX010000020.1"/>
</dbReference>
<dbReference type="InterPro" id="IPR045444">
    <property type="entry name" value="DUF6503"/>
</dbReference>
<protein>
    <submittedName>
        <fullName evidence="1">Uncharacterized protein</fullName>
    </submittedName>
</protein>
<comment type="caution">
    <text evidence="1">The sequence shown here is derived from an EMBL/GenBank/DDBJ whole genome shotgun (WGS) entry which is preliminary data.</text>
</comment>
<reference evidence="1" key="1">
    <citation type="submission" date="2021-01" db="EMBL/GenBank/DDBJ databases">
        <authorList>
            <person name="Zhong Y.L."/>
        </authorList>
    </citation>
    <scope>NUCLEOTIDE SEQUENCE</scope>
    <source>
        <strain evidence="1">KCTC 23302</strain>
    </source>
</reference>
<keyword evidence="2" id="KW-1185">Reference proteome</keyword>
<proteinExistence type="predicted"/>
<dbReference type="AlphaFoldDB" id="A0A936ZZG0"/>
<accession>A0A936ZZG0</accession>
<evidence type="ECO:0000313" key="1">
    <source>
        <dbReference type="EMBL" id="MBL0685206.1"/>
    </source>
</evidence>
<dbReference type="Proteomes" id="UP000651057">
    <property type="component" value="Unassembled WGS sequence"/>
</dbReference>
<gene>
    <name evidence="1" type="ORF">JJQ60_16860</name>
</gene>
<dbReference type="EMBL" id="JAERQJ010000007">
    <property type="protein sequence ID" value="MBL0685206.1"/>
    <property type="molecule type" value="Genomic_DNA"/>
</dbReference>